<evidence type="ECO:0000256" key="1">
    <source>
        <dbReference type="SAM" id="Phobius"/>
    </source>
</evidence>
<keyword evidence="1" id="KW-0472">Membrane</keyword>
<organism evidence="2">
    <name type="scientific">uncultured bacterium</name>
    <name type="common">gcode 4</name>
    <dbReference type="NCBI Taxonomy" id="1234023"/>
    <lineage>
        <taxon>Bacteria</taxon>
        <taxon>environmental samples</taxon>
    </lineage>
</organism>
<evidence type="ECO:0000313" key="2">
    <source>
        <dbReference type="EMBL" id="EKD29907.1"/>
    </source>
</evidence>
<feature type="non-terminal residue" evidence="2">
    <location>
        <position position="1"/>
    </location>
</feature>
<accession>K1XXF9</accession>
<gene>
    <name evidence="2" type="ORF">ACD_78C00216G0001</name>
</gene>
<dbReference type="AlphaFoldDB" id="K1XXF9"/>
<protein>
    <submittedName>
        <fullName evidence="2">Uncharacterized protein</fullName>
    </submittedName>
</protein>
<name>K1XXF9_9BACT</name>
<feature type="transmembrane region" description="Helical" evidence="1">
    <location>
        <begin position="123"/>
        <end position="143"/>
    </location>
</feature>
<keyword evidence="1" id="KW-1133">Transmembrane helix</keyword>
<reference evidence="2" key="1">
    <citation type="journal article" date="2012" name="Science">
        <title>Fermentation, hydrogen, and sulfur metabolism in multiple uncultivated bacterial phyla.</title>
        <authorList>
            <person name="Wrighton K.C."/>
            <person name="Thomas B.C."/>
            <person name="Sharon I."/>
            <person name="Miller C.S."/>
            <person name="Castelle C.J."/>
            <person name="VerBerkmoes N.C."/>
            <person name="Wilkins M.J."/>
            <person name="Hettich R.L."/>
            <person name="Lipton M.S."/>
            <person name="Williams K.H."/>
            <person name="Long P.E."/>
            <person name="Banfield J.F."/>
        </authorList>
    </citation>
    <scope>NUCLEOTIDE SEQUENCE [LARGE SCALE GENOMIC DNA]</scope>
</reference>
<comment type="caution">
    <text evidence="2">The sequence shown here is derived from an EMBL/GenBank/DDBJ whole genome shotgun (WGS) entry which is preliminary data.</text>
</comment>
<proteinExistence type="predicted"/>
<sequence length="144" mass="16693">DVHIIQNGGMQEEYIVLDSDGHMVTTPHEESNFIRRPVLVDYKQLFDDAQKSIERKDTLIQELSYRAGQAESELKNSISMIEYKKATMLLESSKMHNEEERRSLDKKIGEISMDLEQKNMTNILLMILVSVLFVVAVILWFFAL</sequence>
<keyword evidence="1" id="KW-0812">Transmembrane</keyword>
<dbReference type="EMBL" id="AMFJ01034216">
    <property type="protein sequence ID" value="EKD29907.1"/>
    <property type="molecule type" value="Genomic_DNA"/>
</dbReference>